<name>A0A1X7TN21_AMPQE</name>
<dbReference type="EnsemblMetazoa" id="XM_020003218.1">
    <property type="protein sequence ID" value="XP_019858777.1"/>
    <property type="gene ID" value="LOC109586993"/>
</dbReference>
<reference evidence="1" key="2">
    <citation type="submission" date="2017-05" db="UniProtKB">
        <authorList>
            <consortium name="EnsemblMetazoa"/>
        </authorList>
    </citation>
    <scope>IDENTIFICATION</scope>
</reference>
<reference evidence="2" key="1">
    <citation type="journal article" date="2010" name="Nature">
        <title>The Amphimedon queenslandica genome and the evolution of animal complexity.</title>
        <authorList>
            <person name="Srivastava M."/>
            <person name="Simakov O."/>
            <person name="Chapman J."/>
            <person name="Fahey B."/>
            <person name="Gauthier M.E."/>
            <person name="Mitros T."/>
            <person name="Richards G.S."/>
            <person name="Conaco C."/>
            <person name="Dacre M."/>
            <person name="Hellsten U."/>
            <person name="Larroux C."/>
            <person name="Putnam N.H."/>
            <person name="Stanke M."/>
            <person name="Adamska M."/>
            <person name="Darling A."/>
            <person name="Degnan S.M."/>
            <person name="Oakley T.H."/>
            <person name="Plachetzki D.C."/>
            <person name="Zhai Y."/>
            <person name="Adamski M."/>
            <person name="Calcino A."/>
            <person name="Cummins S.F."/>
            <person name="Goodstein D.M."/>
            <person name="Harris C."/>
            <person name="Jackson D.J."/>
            <person name="Leys S.P."/>
            <person name="Shu S."/>
            <person name="Woodcroft B.J."/>
            <person name="Vervoort M."/>
            <person name="Kosik K.S."/>
            <person name="Manning G."/>
            <person name="Degnan B.M."/>
            <person name="Rokhsar D.S."/>
        </authorList>
    </citation>
    <scope>NUCLEOTIDE SEQUENCE [LARGE SCALE GENOMIC DNA]</scope>
</reference>
<keyword evidence="2" id="KW-1185">Reference proteome</keyword>
<gene>
    <name evidence="1" type="primary">109586993</name>
</gene>
<sequence>MHRFLRRSFLLSSRIPHYCRSSSSGTPNGEQSSESYVWVKDGDITHISDKLKKLVPIYSNIEWSHEETFSFSSFKLCGPKEEIESVAAELKKCFKDGCIKLFPCRSPFEKPANTAPHFIDVTLTFNEELEGLWVNIINNTNFPDIASKISKRDEFDCIGSPDVNIIVKEHIPTLYGPVKSYNIKSLSSDFKPVINISVTHNICNGETEVGYVVKQVIQDMFCNYFVTIDSVSSPTTAVCSRDCSNKE</sequence>
<accession>A0A1X7TN21</accession>
<evidence type="ECO:0000313" key="1">
    <source>
        <dbReference type="EnsemblMetazoa" id="Aqu2.1.16058_001"/>
    </source>
</evidence>
<dbReference type="KEGG" id="aqu:109586993"/>
<proteinExistence type="predicted"/>
<dbReference type="AlphaFoldDB" id="A0A1X7TN21"/>
<organism evidence="1">
    <name type="scientific">Amphimedon queenslandica</name>
    <name type="common">Sponge</name>
    <dbReference type="NCBI Taxonomy" id="400682"/>
    <lineage>
        <taxon>Eukaryota</taxon>
        <taxon>Metazoa</taxon>
        <taxon>Porifera</taxon>
        <taxon>Demospongiae</taxon>
        <taxon>Heteroscleromorpha</taxon>
        <taxon>Haplosclerida</taxon>
        <taxon>Niphatidae</taxon>
        <taxon>Amphimedon</taxon>
    </lineage>
</organism>
<evidence type="ECO:0000313" key="2">
    <source>
        <dbReference type="Proteomes" id="UP000007879"/>
    </source>
</evidence>
<dbReference type="EnsemblMetazoa" id="Aqu2.1.16058_001">
    <property type="protein sequence ID" value="Aqu2.1.16058_001"/>
    <property type="gene ID" value="Aqu2.1.16058"/>
</dbReference>
<dbReference type="InParanoid" id="A0A1X7TN21"/>
<protein>
    <submittedName>
        <fullName evidence="1">Uncharacterized protein</fullName>
    </submittedName>
</protein>
<dbReference type="Proteomes" id="UP000007879">
    <property type="component" value="Unassembled WGS sequence"/>
</dbReference>